<evidence type="ECO:0000313" key="1">
    <source>
        <dbReference type="EMBL" id="EEP76002.1"/>
    </source>
</evidence>
<dbReference type="AlphaFoldDB" id="C4JEL0"/>
<gene>
    <name evidence="1" type="ORF">UREG_00849</name>
</gene>
<sequence>MSPSSAGIVAGFSVSSHAGARLSASSPRESPLSSSLSLGPERLAQPSRLAWLIHLQTSSSILLEGCYDDDSHHAIPGWALENGVLSHLLLIFRAVNIALVLASMLPLETQGV</sequence>
<name>C4JEL0_UNCRE</name>
<evidence type="ECO:0000313" key="2">
    <source>
        <dbReference type="Proteomes" id="UP000002058"/>
    </source>
</evidence>
<dbReference type="RefSeq" id="XP_002541335.1">
    <property type="nucleotide sequence ID" value="XM_002541289.1"/>
</dbReference>
<dbReference type="HOGENOM" id="CLU_2147736_0_0_1"/>
<accession>C4JEL0</accession>
<protein>
    <submittedName>
        <fullName evidence="1">Uncharacterized protein</fullName>
    </submittedName>
</protein>
<dbReference type="EMBL" id="CH476615">
    <property type="protein sequence ID" value="EEP76002.1"/>
    <property type="molecule type" value="Genomic_DNA"/>
</dbReference>
<dbReference type="GeneID" id="8437648"/>
<dbReference type="KEGG" id="ure:UREG_00849"/>
<dbReference type="Proteomes" id="UP000002058">
    <property type="component" value="Unassembled WGS sequence"/>
</dbReference>
<keyword evidence="2" id="KW-1185">Reference proteome</keyword>
<organism evidence="1 2">
    <name type="scientific">Uncinocarpus reesii (strain UAMH 1704)</name>
    <dbReference type="NCBI Taxonomy" id="336963"/>
    <lineage>
        <taxon>Eukaryota</taxon>
        <taxon>Fungi</taxon>
        <taxon>Dikarya</taxon>
        <taxon>Ascomycota</taxon>
        <taxon>Pezizomycotina</taxon>
        <taxon>Eurotiomycetes</taxon>
        <taxon>Eurotiomycetidae</taxon>
        <taxon>Onygenales</taxon>
        <taxon>Onygenaceae</taxon>
        <taxon>Uncinocarpus</taxon>
    </lineage>
</organism>
<reference evidence="2" key="1">
    <citation type="journal article" date="2009" name="Genome Res.">
        <title>Comparative genomic analyses of the human fungal pathogens Coccidioides and their relatives.</title>
        <authorList>
            <person name="Sharpton T.J."/>
            <person name="Stajich J.E."/>
            <person name="Rounsley S.D."/>
            <person name="Gardner M.J."/>
            <person name="Wortman J.R."/>
            <person name="Jordar V.S."/>
            <person name="Maiti R."/>
            <person name="Kodira C.D."/>
            <person name="Neafsey D.E."/>
            <person name="Zeng Q."/>
            <person name="Hung C.-Y."/>
            <person name="McMahan C."/>
            <person name="Muszewska A."/>
            <person name="Grynberg M."/>
            <person name="Mandel M.A."/>
            <person name="Kellner E.M."/>
            <person name="Barker B.M."/>
            <person name="Galgiani J.N."/>
            <person name="Orbach M.J."/>
            <person name="Kirkland T.N."/>
            <person name="Cole G.T."/>
            <person name="Henn M.R."/>
            <person name="Birren B.W."/>
            <person name="Taylor J.W."/>
        </authorList>
    </citation>
    <scope>NUCLEOTIDE SEQUENCE [LARGE SCALE GENOMIC DNA]</scope>
    <source>
        <strain evidence="2">UAMH 1704</strain>
    </source>
</reference>
<dbReference type="VEuPathDB" id="FungiDB:UREG_00849"/>
<dbReference type="InParanoid" id="C4JEL0"/>
<proteinExistence type="predicted"/>